<dbReference type="EMBL" id="WVIE01000002">
    <property type="protein sequence ID" value="NDJ16127.1"/>
    <property type="molecule type" value="Genomic_DNA"/>
</dbReference>
<protein>
    <submittedName>
        <fullName evidence="4">EamA family transporter</fullName>
    </submittedName>
</protein>
<dbReference type="Gene3D" id="1.10.3730.20">
    <property type="match status" value="1"/>
</dbReference>
<comment type="caution">
    <text evidence="4">The sequence shown here is derived from an EMBL/GenBank/DDBJ whole genome shotgun (WGS) entry which is preliminary data.</text>
</comment>
<feature type="transmembrane region" description="Helical" evidence="2">
    <location>
        <begin position="116"/>
        <end position="134"/>
    </location>
</feature>
<feature type="transmembrane region" description="Helical" evidence="2">
    <location>
        <begin position="60"/>
        <end position="80"/>
    </location>
</feature>
<evidence type="ECO:0000259" key="3">
    <source>
        <dbReference type="Pfam" id="PF00892"/>
    </source>
</evidence>
<dbReference type="AlphaFoldDB" id="A0A8J8CLI5"/>
<dbReference type="GO" id="GO:0016020">
    <property type="term" value="C:membrane"/>
    <property type="evidence" value="ECO:0007669"/>
    <property type="project" value="InterPro"/>
</dbReference>
<dbReference type="Proteomes" id="UP000646053">
    <property type="component" value="Unassembled WGS sequence"/>
</dbReference>
<feature type="transmembrane region" description="Helical" evidence="2">
    <location>
        <begin position="181"/>
        <end position="201"/>
    </location>
</feature>
<feature type="transmembrane region" description="Helical" evidence="2">
    <location>
        <begin position="155"/>
        <end position="175"/>
    </location>
</feature>
<evidence type="ECO:0000313" key="5">
    <source>
        <dbReference type="Proteomes" id="UP000646053"/>
    </source>
</evidence>
<dbReference type="PANTHER" id="PTHR22911:SF137">
    <property type="entry name" value="SOLUTE CARRIER FAMILY 35 MEMBER G2-RELATED"/>
    <property type="match status" value="1"/>
</dbReference>
<feature type="transmembrane region" description="Helical" evidence="2">
    <location>
        <begin position="213"/>
        <end position="237"/>
    </location>
</feature>
<dbReference type="PANTHER" id="PTHR22911">
    <property type="entry name" value="ACYL-MALONYL CONDENSING ENZYME-RELATED"/>
    <property type="match status" value="1"/>
</dbReference>
<feature type="transmembrane region" description="Helical" evidence="2">
    <location>
        <begin position="269"/>
        <end position="286"/>
    </location>
</feature>
<name>A0A8J8CLI5_9CYAN</name>
<feature type="transmembrane region" description="Helical" evidence="2">
    <location>
        <begin position="243"/>
        <end position="262"/>
    </location>
</feature>
<proteinExistence type="inferred from homology"/>
<organism evidence="4 5">
    <name type="scientific">Myxacorys almedinensis A</name>
    <dbReference type="NCBI Taxonomy" id="2690445"/>
    <lineage>
        <taxon>Bacteria</taxon>
        <taxon>Bacillati</taxon>
        <taxon>Cyanobacteriota</taxon>
        <taxon>Cyanophyceae</taxon>
        <taxon>Leptolyngbyales</taxon>
        <taxon>Leptolyngbyaceae</taxon>
        <taxon>Myxacorys</taxon>
        <taxon>Myxacorys almedinensis</taxon>
    </lineage>
</organism>
<comment type="similarity">
    <text evidence="1">Belongs to the EamA transporter family.</text>
</comment>
<evidence type="ECO:0000256" key="2">
    <source>
        <dbReference type="SAM" id="Phobius"/>
    </source>
</evidence>
<dbReference type="RefSeq" id="WP_162421642.1">
    <property type="nucleotide sequence ID" value="NZ_WVIE01000002.1"/>
</dbReference>
<keyword evidence="2" id="KW-0472">Membrane</keyword>
<feature type="transmembrane region" description="Helical" evidence="2">
    <location>
        <begin position="30"/>
        <end position="54"/>
    </location>
</feature>
<sequence length="287" mass="31288">MIWLAFAILTAFFESLKDVSSKKSLQTLDAYIVAWMANIFAIAVLLPLLFIMGIPPLNSQFWIALLIGGSLNVISFILYLKAIQISDLSLTVPLVTLTPLFLLVTSPLIVQESATIADVIGIILIVVGSYVLNLKERKKGYFAPLKAILKNKGSRLMLVVALLWSITSTFDKVGVVNSSPMCWSTALYCFLTVGMFPIVLYKSRRKLNQIAPNLAALAMIGAFHAVGITFQMSAIAFTSVTQVIAVKRTSALISVLLGHFLFKEKGLQERLAGAAIMVLGVVVMTLF</sequence>
<keyword evidence="2" id="KW-0812">Transmembrane</keyword>
<keyword evidence="2" id="KW-1133">Transmembrane helix</keyword>
<gene>
    <name evidence="4" type="ORF">GS601_02300</name>
</gene>
<feature type="domain" description="EamA" evidence="3">
    <location>
        <begin position="153"/>
        <end position="285"/>
    </location>
</feature>
<accession>A0A8J8CLI5</accession>
<keyword evidence="5" id="KW-1185">Reference proteome</keyword>
<feature type="transmembrane region" description="Helical" evidence="2">
    <location>
        <begin position="92"/>
        <end position="110"/>
    </location>
</feature>
<reference evidence="4" key="1">
    <citation type="submission" date="2019-12" db="EMBL/GenBank/DDBJ databases">
        <title>High-Quality draft genome sequences of three cyanobacteria isolated from the limestone walls of the Old Cathedral of Coimbra.</title>
        <authorList>
            <person name="Tiago I."/>
            <person name="Soares F."/>
            <person name="Portugal A."/>
        </authorList>
    </citation>
    <scope>NUCLEOTIDE SEQUENCE</scope>
    <source>
        <strain evidence="4">A</strain>
    </source>
</reference>
<dbReference type="Pfam" id="PF00892">
    <property type="entry name" value="EamA"/>
    <property type="match status" value="2"/>
</dbReference>
<feature type="domain" description="EamA" evidence="3">
    <location>
        <begin position="2"/>
        <end position="133"/>
    </location>
</feature>
<evidence type="ECO:0000256" key="1">
    <source>
        <dbReference type="ARBA" id="ARBA00007362"/>
    </source>
</evidence>
<dbReference type="InterPro" id="IPR000620">
    <property type="entry name" value="EamA_dom"/>
</dbReference>
<evidence type="ECO:0000313" key="4">
    <source>
        <dbReference type="EMBL" id="NDJ16127.1"/>
    </source>
</evidence>
<dbReference type="SUPFAM" id="SSF103481">
    <property type="entry name" value="Multidrug resistance efflux transporter EmrE"/>
    <property type="match status" value="2"/>
</dbReference>
<dbReference type="InterPro" id="IPR037185">
    <property type="entry name" value="EmrE-like"/>
</dbReference>